<dbReference type="OrthoDB" id="8612547at2"/>
<dbReference type="GO" id="GO:0003677">
    <property type="term" value="F:DNA binding"/>
    <property type="evidence" value="ECO:0007669"/>
    <property type="project" value="InterPro"/>
</dbReference>
<sequence>MTIDHFNHIADLIGLKKKSREAVLLMEIEGMTGYSAAKQMDLSESTVSRAHSRFRKAIKEINSLAKFLPL</sequence>
<evidence type="ECO:0000259" key="1">
    <source>
        <dbReference type="Pfam" id="PF08281"/>
    </source>
</evidence>
<dbReference type="Pfam" id="PF08281">
    <property type="entry name" value="Sigma70_r4_2"/>
    <property type="match status" value="1"/>
</dbReference>
<evidence type="ECO:0000313" key="5">
    <source>
        <dbReference type="Proteomes" id="UP000290682"/>
    </source>
</evidence>
<feature type="domain" description="RNA polymerase sigma factor 70 region 4 type 2" evidence="1">
    <location>
        <begin position="15"/>
        <end position="57"/>
    </location>
</feature>
<keyword evidence="5" id="KW-1185">Reference proteome</keyword>
<dbReference type="InterPro" id="IPR036388">
    <property type="entry name" value="WH-like_DNA-bd_sf"/>
</dbReference>
<protein>
    <recommendedName>
        <fullName evidence="1">RNA polymerase sigma factor 70 region 4 type 2 domain-containing protein</fullName>
    </recommendedName>
</protein>
<organism evidence="2 4">
    <name type="scientific">Crenobacter cavernae</name>
    <dbReference type="NCBI Taxonomy" id="2290923"/>
    <lineage>
        <taxon>Bacteria</taxon>
        <taxon>Pseudomonadati</taxon>
        <taxon>Pseudomonadota</taxon>
        <taxon>Betaproteobacteria</taxon>
        <taxon>Neisseriales</taxon>
        <taxon>Neisseriaceae</taxon>
        <taxon>Crenobacter</taxon>
    </lineage>
</organism>
<dbReference type="EMBL" id="CP031337">
    <property type="protein sequence ID" value="AXK39881.1"/>
    <property type="molecule type" value="Genomic_DNA"/>
</dbReference>
<dbReference type="Proteomes" id="UP000290682">
    <property type="component" value="Unassembled WGS sequence"/>
</dbReference>
<reference evidence="3 5" key="2">
    <citation type="submission" date="2018-10" db="EMBL/GenBank/DDBJ databases">
        <title>Draft genome of Fastidiocella sp. strain 375T, a bacterium isolated from a karstic cave dripping water.</title>
        <authorList>
            <person name="Coelho C."/>
            <person name="Verissimo A."/>
            <person name="Tiago I."/>
        </authorList>
    </citation>
    <scope>NUCLEOTIDE SEQUENCE [LARGE SCALE GENOMIC DNA]</scope>
    <source>
        <strain evidence="3 5">CAVE-375</strain>
    </source>
</reference>
<name>A0A345Y7H9_9NEIS</name>
<accession>A0A345Y7H9</accession>
<dbReference type="GO" id="GO:0006352">
    <property type="term" value="P:DNA-templated transcription initiation"/>
    <property type="evidence" value="ECO:0007669"/>
    <property type="project" value="InterPro"/>
</dbReference>
<dbReference type="Gene3D" id="1.10.10.10">
    <property type="entry name" value="Winged helix-like DNA-binding domain superfamily/Winged helix DNA-binding domain"/>
    <property type="match status" value="1"/>
</dbReference>
<proteinExistence type="predicted"/>
<dbReference type="InterPro" id="IPR013249">
    <property type="entry name" value="RNA_pol_sigma70_r4_t2"/>
</dbReference>
<dbReference type="AlphaFoldDB" id="A0A345Y7H9"/>
<evidence type="ECO:0000313" key="2">
    <source>
        <dbReference type="EMBL" id="AXK39881.1"/>
    </source>
</evidence>
<evidence type="ECO:0000313" key="3">
    <source>
        <dbReference type="EMBL" id="RXZ44251.1"/>
    </source>
</evidence>
<evidence type="ECO:0000313" key="4">
    <source>
        <dbReference type="Proteomes" id="UP000254537"/>
    </source>
</evidence>
<dbReference type="Proteomes" id="UP000254537">
    <property type="component" value="Chromosome"/>
</dbReference>
<dbReference type="InterPro" id="IPR013324">
    <property type="entry name" value="RNA_pol_sigma_r3/r4-like"/>
</dbReference>
<dbReference type="KEGG" id="ccah:DWG20_10755"/>
<gene>
    <name evidence="2" type="ORF">DWG20_10755</name>
    <name evidence="3" type="ORF">EBB06_06860</name>
</gene>
<dbReference type="EMBL" id="REGR01000004">
    <property type="protein sequence ID" value="RXZ44251.1"/>
    <property type="molecule type" value="Genomic_DNA"/>
</dbReference>
<dbReference type="SUPFAM" id="SSF88659">
    <property type="entry name" value="Sigma3 and sigma4 domains of RNA polymerase sigma factors"/>
    <property type="match status" value="1"/>
</dbReference>
<reference evidence="2 4" key="1">
    <citation type="submission" date="2018-07" db="EMBL/GenBank/DDBJ databases">
        <title>Crenobacter cavernae sp. nov., isolated from a karst cave.</title>
        <authorList>
            <person name="Zhu H."/>
        </authorList>
    </citation>
    <scope>NUCLEOTIDE SEQUENCE [LARGE SCALE GENOMIC DNA]</scope>
    <source>
        <strain evidence="2 4">K1W11S-77</strain>
    </source>
</reference>
<dbReference type="RefSeq" id="WP_115433811.1">
    <property type="nucleotide sequence ID" value="NZ_CP031337.1"/>
</dbReference>
<dbReference type="GO" id="GO:0016987">
    <property type="term" value="F:sigma factor activity"/>
    <property type="evidence" value="ECO:0007669"/>
    <property type="project" value="InterPro"/>
</dbReference>